<keyword evidence="5" id="KW-1185">Reference proteome</keyword>
<evidence type="ECO:0000313" key="5">
    <source>
        <dbReference type="Proteomes" id="UP000557717"/>
    </source>
</evidence>
<dbReference type="Pfam" id="PF00884">
    <property type="entry name" value="Sulfatase"/>
    <property type="match status" value="1"/>
</dbReference>
<feature type="domain" description="Sulfatase N-terminal" evidence="3">
    <location>
        <begin position="32"/>
        <end position="189"/>
    </location>
</feature>
<keyword evidence="2" id="KW-0378">Hydrolase</keyword>
<dbReference type="PANTHER" id="PTHR42693">
    <property type="entry name" value="ARYLSULFATASE FAMILY MEMBER"/>
    <property type="match status" value="1"/>
</dbReference>
<name>A0A840V680_9BACT</name>
<reference evidence="4 5" key="1">
    <citation type="submission" date="2020-08" db="EMBL/GenBank/DDBJ databases">
        <title>Genomic Encyclopedia of Type Strains, Phase IV (KMG-IV): sequencing the most valuable type-strain genomes for metagenomic binning, comparative biology and taxonomic classification.</title>
        <authorList>
            <person name="Goeker M."/>
        </authorList>
    </citation>
    <scope>NUCLEOTIDE SEQUENCE [LARGE SCALE GENOMIC DNA]</scope>
    <source>
        <strain evidence="4 5">YC6886</strain>
    </source>
</reference>
<evidence type="ECO:0000256" key="1">
    <source>
        <dbReference type="ARBA" id="ARBA00008779"/>
    </source>
</evidence>
<evidence type="ECO:0000256" key="2">
    <source>
        <dbReference type="ARBA" id="ARBA00022801"/>
    </source>
</evidence>
<dbReference type="InterPro" id="IPR050738">
    <property type="entry name" value="Sulfatase"/>
</dbReference>
<dbReference type="PANTHER" id="PTHR42693:SF53">
    <property type="entry name" value="ENDO-4-O-SULFATASE"/>
    <property type="match status" value="1"/>
</dbReference>
<dbReference type="InterPro" id="IPR000917">
    <property type="entry name" value="Sulfatase_N"/>
</dbReference>
<protein>
    <recommendedName>
        <fullName evidence="3">Sulfatase N-terminal domain-containing protein</fullName>
    </recommendedName>
</protein>
<organism evidence="4 5">
    <name type="scientific">Haloferula luteola</name>
    <dbReference type="NCBI Taxonomy" id="595692"/>
    <lineage>
        <taxon>Bacteria</taxon>
        <taxon>Pseudomonadati</taxon>
        <taxon>Verrucomicrobiota</taxon>
        <taxon>Verrucomicrobiia</taxon>
        <taxon>Verrucomicrobiales</taxon>
        <taxon>Verrucomicrobiaceae</taxon>
        <taxon>Haloferula</taxon>
    </lineage>
</organism>
<dbReference type="SUPFAM" id="SSF53649">
    <property type="entry name" value="Alkaline phosphatase-like"/>
    <property type="match status" value="1"/>
</dbReference>
<dbReference type="EMBL" id="JACHFD010000035">
    <property type="protein sequence ID" value="MBB5353767.1"/>
    <property type="molecule type" value="Genomic_DNA"/>
</dbReference>
<evidence type="ECO:0000259" key="3">
    <source>
        <dbReference type="Pfam" id="PF00884"/>
    </source>
</evidence>
<accession>A0A840V680</accession>
<evidence type="ECO:0000313" key="4">
    <source>
        <dbReference type="EMBL" id="MBB5353767.1"/>
    </source>
</evidence>
<dbReference type="InterPro" id="IPR017850">
    <property type="entry name" value="Alkaline_phosphatase_core_sf"/>
</dbReference>
<sequence>MGDRVLYNGDGLSNANADVPGRITWAEWEQGADLHTDAAIAFIQAAHAAGKPFYVHVPYNDTHSPYDVDPGHENDFDHITTNTNGKLFLGELHALDEQIGRLVAAVDDLGIAEETLILVIGDNGAPNDTINAILTRNGGLRGGKGTLWEGGIREPFMVRMPGTVPSGVVNETTAVSTLDLFPTYCALAGLPLPAAPFAGENQLDVFKGSDRARERPLFWEYGTSLPTHPGSPLLAVREGDWKFLCDPDGSERALYDLSRDREETRNLVDDAAYAEKVARLEAMLIQWYQEIVRGEIGESYVAAPGEPAGLVVADDYDLSDHASEATGFGTGSGVNEDLGSRLSGMLASSLSYVQTNVGKAASAHSITDDRLTIAEAANPTAFQFSADGTTAYDFGPHLAGRRYEWRVVMDYDDGVVSEPRMTLGIADSASPAAGVGDHDLGIQLDLVSGNTVSVFKRMDANSQATGADINAAIATGLPMGEPVTVRVLIDEAEGDLSYPATYEIWVNGQLVDSGEMVFGNASRYLIFDTAPNVGPASYDDFALETLDQGRDRLARVPVVGVSETEVTPLDGVEHARVYWTTQPGQTVGLWISRDLVSWEPVTENGEPVEVSTEYGTIRWQDVTIPEGFRERSFVRLETVD</sequence>
<proteinExistence type="inferred from homology"/>
<dbReference type="RefSeq" id="WP_184022119.1">
    <property type="nucleotide sequence ID" value="NZ_JACHFD010000035.1"/>
</dbReference>
<comment type="similarity">
    <text evidence="1">Belongs to the sulfatase family.</text>
</comment>
<comment type="caution">
    <text evidence="4">The sequence shown here is derived from an EMBL/GenBank/DDBJ whole genome shotgun (WGS) entry which is preliminary data.</text>
</comment>
<dbReference type="AlphaFoldDB" id="A0A840V680"/>
<dbReference type="Proteomes" id="UP000557717">
    <property type="component" value="Unassembled WGS sequence"/>
</dbReference>
<dbReference type="GO" id="GO:0004065">
    <property type="term" value="F:arylsulfatase activity"/>
    <property type="evidence" value="ECO:0007669"/>
    <property type="project" value="TreeGrafter"/>
</dbReference>
<dbReference type="Gene3D" id="3.30.1120.10">
    <property type="match status" value="1"/>
</dbReference>
<gene>
    <name evidence="4" type="ORF">HNR46_004029</name>
</gene>
<dbReference type="Gene3D" id="3.40.720.10">
    <property type="entry name" value="Alkaline Phosphatase, subunit A"/>
    <property type="match status" value="1"/>
</dbReference>